<proteinExistence type="predicted"/>
<dbReference type="EMBL" id="LNIX01000002">
    <property type="protein sequence ID" value="OXA61046.1"/>
    <property type="molecule type" value="Genomic_DNA"/>
</dbReference>
<protein>
    <submittedName>
        <fullName evidence="1">Uncharacterized protein</fullName>
    </submittedName>
</protein>
<dbReference type="Proteomes" id="UP000198287">
    <property type="component" value="Unassembled WGS sequence"/>
</dbReference>
<evidence type="ECO:0000313" key="1">
    <source>
        <dbReference type="EMBL" id="OXA61046.1"/>
    </source>
</evidence>
<dbReference type="AlphaFoldDB" id="A0A226EWP4"/>
<evidence type="ECO:0000313" key="2">
    <source>
        <dbReference type="Proteomes" id="UP000198287"/>
    </source>
</evidence>
<organism evidence="1 2">
    <name type="scientific">Folsomia candida</name>
    <name type="common">Springtail</name>
    <dbReference type="NCBI Taxonomy" id="158441"/>
    <lineage>
        <taxon>Eukaryota</taxon>
        <taxon>Metazoa</taxon>
        <taxon>Ecdysozoa</taxon>
        <taxon>Arthropoda</taxon>
        <taxon>Hexapoda</taxon>
        <taxon>Collembola</taxon>
        <taxon>Entomobryomorpha</taxon>
        <taxon>Isotomoidea</taxon>
        <taxon>Isotomidae</taxon>
        <taxon>Proisotominae</taxon>
        <taxon>Folsomia</taxon>
    </lineage>
</organism>
<name>A0A226EWP4_FOLCA</name>
<sequence>MAKVFRKLGPVFVPTLSKLSCMSPPDSSQTLYVTQQSKANWKILWFMYSRLLFTQWHEEPPSDALFTKARLHEFPSFATWPRCILGDYVTDIAARLGQTEESGDEMEARYGQTVLFRLNDDDRRHTKMASTSGTANHNLSSLIQI</sequence>
<reference evidence="1 2" key="1">
    <citation type="submission" date="2015-12" db="EMBL/GenBank/DDBJ databases">
        <title>The genome of Folsomia candida.</title>
        <authorList>
            <person name="Faddeeva A."/>
            <person name="Derks M.F."/>
            <person name="Anvar Y."/>
            <person name="Smit S."/>
            <person name="Van Straalen N."/>
            <person name="Roelofs D."/>
        </authorList>
    </citation>
    <scope>NUCLEOTIDE SEQUENCE [LARGE SCALE GENOMIC DNA]</scope>
    <source>
        <strain evidence="1 2">VU population</strain>
        <tissue evidence="1">Whole body</tissue>
    </source>
</reference>
<keyword evidence="2" id="KW-1185">Reference proteome</keyword>
<accession>A0A226EWP4</accession>
<gene>
    <name evidence="1" type="ORF">Fcan01_05202</name>
</gene>
<comment type="caution">
    <text evidence="1">The sequence shown here is derived from an EMBL/GenBank/DDBJ whole genome shotgun (WGS) entry which is preliminary data.</text>
</comment>